<sequence length="372" mass="40036">MAHDSRETSESMNDSSAEEFLRHMFSDGESLGSELATETQQFHAIQNTKFPHPQYTRVIAVANQKGGVGKTTTVVNLAAAYAEKGFNVLVLDMDPQGNASTALGIPHDDPNQPSMYNALEGEIPLADAVQQCPMFPTLDVVPSNINLSGAELELAGYDDGTVRVQFLRNALAEYLKTCGKRYEYVFIDCGPSLGLLVLNCLCAAEEVLIPIQAEYYALEGLKMLLQSIQNVQQMFNPQLVISMMLVTMFDRRTVLSREVYSQIEQYYPTVLLKTIIPRGVRVSEAPSHDQTVITYNPQSSGAIAYREAALEIAMRGNAHPVTVRPHQPAGNTGNASQGAAGSDSGAGAEADAAGSDNSGSETGSGATLHEAE</sequence>
<dbReference type="OrthoDB" id="9815116at2"/>
<evidence type="ECO:0000259" key="4">
    <source>
        <dbReference type="Pfam" id="PF13614"/>
    </source>
</evidence>
<dbReference type="Gene3D" id="3.40.50.300">
    <property type="entry name" value="P-loop containing nucleotide triphosphate hydrolases"/>
    <property type="match status" value="1"/>
</dbReference>
<evidence type="ECO:0000313" key="6">
    <source>
        <dbReference type="Proteomes" id="UP000228976"/>
    </source>
</evidence>
<dbReference type="SUPFAM" id="SSF52540">
    <property type="entry name" value="P-loop containing nucleoside triphosphate hydrolases"/>
    <property type="match status" value="1"/>
</dbReference>
<feature type="domain" description="AAA" evidence="4">
    <location>
        <begin position="57"/>
        <end position="241"/>
    </location>
</feature>
<dbReference type="PANTHER" id="PTHR13696">
    <property type="entry name" value="P-LOOP CONTAINING NUCLEOSIDE TRIPHOSPHATE HYDROLASE"/>
    <property type="match status" value="1"/>
</dbReference>
<proteinExistence type="inferred from homology"/>
<evidence type="ECO:0000313" key="5">
    <source>
        <dbReference type="EMBL" id="OZG55117.1"/>
    </source>
</evidence>
<feature type="compositionally biased region" description="Low complexity" evidence="3">
    <location>
        <begin position="333"/>
        <end position="361"/>
    </location>
</feature>
<dbReference type="InterPro" id="IPR027417">
    <property type="entry name" value="P-loop_NTPase"/>
</dbReference>
<keyword evidence="6" id="KW-1185">Reference proteome</keyword>
<gene>
    <name evidence="5" type="ORF">AEAE_1239</name>
</gene>
<organism evidence="5 6">
    <name type="scientific">Aeriscardovia aeriphila</name>
    <dbReference type="NCBI Taxonomy" id="218139"/>
    <lineage>
        <taxon>Bacteria</taxon>
        <taxon>Bacillati</taxon>
        <taxon>Actinomycetota</taxon>
        <taxon>Actinomycetes</taxon>
        <taxon>Bifidobacteriales</taxon>
        <taxon>Bifidobacteriaceae</taxon>
        <taxon>Aeriscardovia</taxon>
    </lineage>
</organism>
<comment type="caution">
    <text evidence="5">The sequence shown here is derived from an EMBL/GenBank/DDBJ whole genome shotgun (WGS) entry which is preliminary data.</text>
</comment>
<evidence type="ECO:0000256" key="3">
    <source>
        <dbReference type="SAM" id="MobiDB-lite"/>
    </source>
</evidence>
<dbReference type="Pfam" id="PF13614">
    <property type="entry name" value="AAA_31"/>
    <property type="match status" value="1"/>
</dbReference>
<dbReference type="Proteomes" id="UP000228976">
    <property type="component" value="Unassembled WGS sequence"/>
</dbReference>
<dbReference type="InterPro" id="IPR050678">
    <property type="entry name" value="DNA_Partitioning_ATPase"/>
</dbReference>
<reference evidence="5 6" key="1">
    <citation type="journal article" date="2017" name="BMC Genomics">
        <title>Comparative genomic and phylogenomic analyses of the Bifidobacteriaceae family.</title>
        <authorList>
            <person name="Lugli G.A."/>
            <person name="Milani C."/>
            <person name="Turroni F."/>
            <person name="Duranti S."/>
            <person name="Mancabelli L."/>
            <person name="Mangifesta M."/>
            <person name="Ferrario C."/>
            <person name="Modesto M."/>
            <person name="Mattarelli P."/>
            <person name="Jiri K."/>
            <person name="van Sinderen D."/>
            <person name="Ventura M."/>
        </authorList>
    </citation>
    <scope>NUCLEOTIDE SEQUENCE [LARGE SCALE GENOMIC DNA]</scope>
    <source>
        <strain evidence="5 6">LMG 21773</strain>
    </source>
</reference>
<dbReference type="CDD" id="cd02042">
    <property type="entry name" value="ParAB_family"/>
    <property type="match status" value="1"/>
</dbReference>
<dbReference type="EMBL" id="MWWU01000005">
    <property type="protein sequence ID" value="OZG55117.1"/>
    <property type="molecule type" value="Genomic_DNA"/>
</dbReference>
<comment type="similarity">
    <text evidence="1">Belongs to the ParA family.</text>
</comment>
<dbReference type="FunFam" id="3.40.50.300:FF:000285">
    <property type="entry name" value="Sporulation initiation inhibitor Soj"/>
    <property type="match status" value="1"/>
</dbReference>
<dbReference type="InterPro" id="IPR025669">
    <property type="entry name" value="AAA_dom"/>
</dbReference>
<dbReference type="AlphaFoldDB" id="A0A261F7K6"/>
<accession>A0A261F7K6</accession>
<protein>
    <submittedName>
        <fullName evidence="5">Chromosome partitioning protein</fullName>
    </submittedName>
</protein>
<dbReference type="PANTHER" id="PTHR13696:SF52">
    <property type="entry name" value="PARA FAMILY PROTEIN CT_582"/>
    <property type="match status" value="1"/>
</dbReference>
<evidence type="ECO:0000256" key="1">
    <source>
        <dbReference type="ARBA" id="ARBA00006976"/>
    </source>
</evidence>
<comment type="function">
    <text evidence="2">May play a role in septum formation.</text>
</comment>
<evidence type="ECO:0000256" key="2">
    <source>
        <dbReference type="ARBA" id="ARBA00059092"/>
    </source>
</evidence>
<name>A0A261F7K6_9BIFI</name>
<feature type="region of interest" description="Disordered" evidence="3">
    <location>
        <begin position="321"/>
        <end position="372"/>
    </location>
</feature>